<reference evidence="1 2" key="1">
    <citation type="submission" date="2022-10" db="EMBL/GenBank/DDBJ databases">
        <title>The complete genomes of actinobacterial strains from the NBC collection.</title>
        <authorList>
            <person name="Joergensen T.S."/>
            <person name="Alvarez Arevalo M."/>
            <person name="Sterndorff E.B."/>
            <person name="Faurdal D."/>
            <person name="Vuksanovic O."/>
            <person name="Mourched A.-S."/>
            <person name="Charusanti P."/>
            <person name="Shaw S."/>
            <person name="Blin K."/>
            <person name="Weber T."/>
        </authorList>
    </citation>
    <scope>NUCLEOTIDE SEQUENCE [LARGE SCALE GENOMIC DNA]</scope>
    <source>
        <strain evidence="1 2">NBC_00123</strain>
        <plasmid evidence="1 2">unnamed1</plasmid>
    </source>
</reference>
<organism evidence="1 2">
    <name type="scientific">Streptomyces zaomyceticus</name>
    <dbReference type="NCBI Taxonomy" id="68286"/>
    <lineage>
        <taxon>Bacteria</taxon>
        <taxon>Bacillati</taxon>
        <taxon>Actinomycetota</taxon>
        <taxon>Actinomycetes</taxon>
        <taxon>Kitasatosporales</taxon>
        <taxon>Streptomycetaceae</taxon>
        <taxon>Streptomyces</taxon>
    </lineage>
</organism>
<sequence>MSAAISLAVFGAQAGHAAVELVSYLALNPGADHHAIDDALWPGRRVNKEMRLIPGSGHRLSCDE</sequence>
<evidence type="ECO:0000313" key="2">
    <source>
        <dbReference type="Proteomes" id="UP001622594"/>
    </source>
</evidence>
<dbReference type="RefSeq" id="WP_327166817.1">
    <property type="nucleotide sequence ID" value="NZ_CP108189.1"/>
</dbReference>
<gene>
    <name evidence="1" type="ORF">OG814_42050</name>
</gene>
<keyword evidence="1" id="KW-0614">Plasmid</keyword>
<name>A0ABZ1LN63_9ACTN</name>
<accession>A0ABZ1LN63</accession>
<proteinExistence type="predicted"/>
<geneLocation type="plasmid" evidence="1 2">
    <name>unnamed1</name>
</geneLocation>
<dbReference type="EMBL" id="CP108189">
    <property type="protein sequence ID" value="WTR75842.1"/>
    <property type="molecule type" value="Genomic_DNA"/>
</dbReference>
<protein>
    <submittedName>
        <fullName evidence="1">Uncharacterized protein</fullName>
    </submittedName>
</protein>
<keyword evidence="2" id="KW-1185">Reference proteome</keyword>
<dbReference type="Proteomes" id="UP001622594">
    <property type="component" value="Plasmid unnamed1"/>
</dbReference>
<evidence type="ECO:0000313" key="1">
    <source>
        <dbReference type="EMBL" id="WTR75842.1"/>
    </source>
</evidence>